<dbReference type="SUPFAM" id="SSF89796">
    <property type="entry name" value="CoA-transferase family III (CaiB/BaiF)"/>
    <property type="match status" value="1"/>
</dbReference>
<organism evidence="1 2">
    <name type="scientific">Marinobacter adhaerens</name>
    <dbReference type="NCBI Taxonomy" id="1033846"/>
    <lineage>
        <taxon>Bacteria</taxon>
        <taxon>Pseudomonadati</taxon>
        <taxon>Pseudomonadota</taxon>
        <taxon>Gammaproteobacteria</taxon>
        <taxon>Pseudomonadales</taxon>
        <taxon>Marinobacteraceae</taxon>
        <taxon>Marinobacter</taxon>
    </lineage>
</organism>
<dbReference type="PANTHER" id="PTHR48228:SF5">
    <property type="entry name" value="ALPHA-METHYLACYL-COA RACEMASE"/>
    <property type="match status" value="1"/>
</dbReference>
<dbReference type="Pfam" id="PF02515">
    <property type="entry name" value="CoA_transf_3"/>
    <property type="match status" value="1"/>
</dbReference>
<dbReference type="PANTHER" id="PTHR48228">
    <property type="entry name" value="SUCCINYL-COA--D-CITRAMALATE COA-TRANSFERASE"/>
    <property type="match status" value="1"/>
</dbReference>
<evidence type="ECO:0000313" key="2">
    <source>
        <dbReference type="Proteomes" id="UP000263489"/>
    </source>
</evidence>
<proteinExistence type="predicted"/>
<dbReference type="InterPro" id="IPR044855">
    <property type="entry name" value="CoA-Trfase_III_dom3_sf"/>
</dbReference>
<name>A0A352INZ0_9GAMM</name>
<dbReference type="InterPro" id="IPR023606">
    <property type="entry name" value="CoA-Trfase_III_dom_1_sf"/>
</dbReference>
<dbReference type="AlphaFoldDB" id="A0A352INZ0"/>
<dbReference type="EMBL" id="DNNA01000035">
    <property type="protein sequence ID" value="HBC33173.1"/>
    <property type="molecule type" value="Genomic_DNA"/>
</dbReference>
<gene>
    <name evidence="1" type="ORF">DC045_02370</name>
</gene>
<sequence>MTEPAVGPVGKTGQHEGNECYSDNSHNKKEIIMAGPLTSLKVLDFSTLLPGPYATMLLADMGADVLRVEAPDRVDLTRVMPPHDAGVSTAHGFLNRGKKSLGLNLKEPGSREKVLELVKDHDIVIEQFRPGVMDRLGIGYQTLKAVNPRLIYCSITGYGQTGPYKDRAGHDINYLSLAGVSSHCGRADSGPPPMGIQIADVAGGSHHAVMGILAAVIHRQRTGEGQFVDISMTDAAFALNAMAGAACLAGGQEQKPERALLNGGSFYDYYQTRDGRWLSVGSLEPQFASRLFHTLGISEVTSLAMSQNPEHQQHLKAVLKEKIAEKPLAEWQEIFADEDACVEPVLTISEAAEHPQLKARDMVIGVDRGDGTQQPQIGFPIKFEKTPSETSRIGKMLGADNDRFL</sequence>
<accession>A0A352INZ0</accession>
<dbReference type="Proteomes" id="UP000263489">
    <property type="component" value="Unassembled WGS sequence"/>
</dbReference>
<dbReference type="Gene3D" id="3.40.50.10540">
    <property type="entry name" value="Crotonobetainyl-coa:carnitine coa-transferase, domain 1"/>
    <property type="match status" value="1"/>
</dbReference>
<comment type="caution">
    <text evidence="1">The sequence shown here is derived from an EMBL/GenBank/DDBJ whole genome shotgun (WGS) entry which is preliminary data.</text>
</comment>
<evidence type="ECO:0000313" key="1">
    <source>
        <dbReference type="EMBL" id="HBC33173.1"/>
    </source>
</evidence>
<dbReference type="InterPro" id="IPR003673">
    <property type="entry name" value="CoA-Trfase_fam_III"/>
</dbReference>
<reference evidence="1 2" key="1">
    <citation type="journal article" date="2018" name="Nat. Biotechnol.">
        <title>A standardized bacterial taxonomy based on genome phylogeny substantially revises the tree of life.</title>
        <authorList>
            <person name="Parks D.H."/>
            <person name="Chuvochina M."/>
            <person name="Waite D.W."/>
            <person name="Rinke C."/>
            <person name="Skarshewski A."/>
            <person name="Chaumeil P.A."/>
            <person name="Hugenholtz P."/>
        </authorList>
    </citation>
    <scope>NUCLEOTIDE SEQUENCE [LARGE SCALE GENOMIC DNA]</scope>
    <source>
        <strain evidence="1">UBA9380</strain>
    </source>
</reference>
<protein>
    <submittedName>
        <fullName evidence="1">Carnitine dehydratase</fullName>
    </submittedName>
</protein>
<dbReference type="GO" id="GO:0003824">
    <property type="term" value="F:catalytic activity"/>
    <property type="evidence" value="ECO:0007669"/>
    <property type="project" value="InterPro"/>
</dbReference>
<dbReference type="InterPro" id="IPR050509">
    <property type="entry name" value="CoA-transferase_III"/>
</dbReference>
<dbReference type="Gene3D" id="3.30.1540.10">
    <property type="entry name" value="formyl-coa transferase, domain 3"/>
    <property type="match status" value="1"/>
</dbReference>